<dbReference type="SUPFAM" id="SSF55031">
    <property type="entry name" value="Bacterial exopeptidase dimerisation domain"/>
    <property type="match status" value="1"/>
</dbReference>
<evidence type="ECO:0000313" key="4">
    <source>
        <dbReference type="Proteomes" id="UP000249890"/>
    </source>
</evidence>
<feature type="domain" description="Peptidase M20 dimerisation" evidence="2">
    <location>
        <begin position="189"/>
        <end position="280"/>
    </location>
</feature>
<proteinExistence type="predicted"/>
<sequence length="408" mass="44779">MSEWHVTKKIKKHTDLLIQWRRHLHQHPELSFAEFDTAQYIVEQIEKMNLPVAVTRPTPTSVIVRLDGASEGLTLLLRADIDALPIQEDNDLAFKSVNEGIMHACGHDAHTAILLGVVKILGEHAEQIKGTILFVFQAAEEVGGGARELIRTGILQSVDQAYAIHVSPSIPTGQYGVGYGALMAAGEAFDVEILGSGGHAAKPEEANDPINIAIQAITAAKQLLERKTDPLHPKLMSVTYFNAGRNNNVISQQAKFGGTLRTLDVNLLQEVKAHLVQTLKYVTALYGADFHIRFETDGLPPEEPPSQALFNNYQTTRIAANAIENHLGKDRITTVQPSLTGEDFAFISAIVPATMVFVGVRNEALDAVYPLHHPKFRMDEAVLENGVAYFLSLVTELAVWEQPVDPIN</sequence>
<dbReference type="PANTHER" id="PTHR11014">
    <property type="entry name" value="PEPTIDASE M20 FAMILY MEMBER"/>
    <property type="match status" value="1"/>
</dbReference>
<feature type="binding site" evidence="1">
    <location>
        <position position="107"/>
    </location>
    <ligand>
        <name>Mn(2+)</name>
        <dbReference type="ChEBI" id="CHEBI:29035"/>
        <label>2</label>
    </ligand>
</feature>
<dbReference type="Pfam" id="PF01546">
    <property type="entry name" value="Peptidase_M20"/>
    <property type="match status" value="1"/>
</dbReference>
<keyword evidence="4" id="KW-1185">Reference proteome</keyword>
<dbReference type="InterPro" id="IPR011650">
    <property type="entry name" value="Peptidase_M20_dimer"/>
</dbReference>
<name>A0A2Z2KMW5_9BACL</name>
<keyword evidence="1" id="KW-0464">Manganese</keyword>
<dbReference type="KEGG" id="pdh:B9T62_36635"/>
<dbReference type="AlphaFoldDB" id="A0A2Z2KMW5"/>
<dbReference type="InterPro" id="IPR036264">
    <property type="entry name" value="Bact_exopeptidase_dim_dom"/>
</dbReference>
<dbReference type="PANTHER" id="PTHR11014:SF63">
    <property type="entry name" value="METALLOPEPTIDASE, PUTATIVE (AFU_ORTHOLOGUE AFUA_6G09600)-RELATED"/>
    <property type="match status" value="1"/>
</dbReference>
<dbReference type="SUPFAM" id="SSF53187">
    <property type="entry name" value="Zn-dependent exopeptidases"/>
    <property type="match status" value="1"/>
</dbReference>
<dbReference type="GO" id="GO:0046872">
    <property type="term" value="F:metal ion binding"/>
    <property type="evidence" value="ECO:0007669"/>
    <property type="project" value="UniProtKB-KW"/>
</dbReference>
<protein>
    <recommendedName>
        <fullName evidence="2">Peptidase M20 dimerisation domain-containing protein</fullName>
    </recommendedName>
</protein>
<dbReference type="InterPro" id="IPR002933">
    <property type="entry name" value="Peptidase_M20"/>
</dbReference>
<comment type="cofactor">
    <cofactor evidence="1">
        <name>Mn(2+)</name>
        <dbReference type="ChEBI" id="CHEBI:29035"/>
    </cofactor>
    <text evidence="1">The Mn(2+) ion enhances activity.</text>
</comment>
<dbReference type="Pfam" id="PF07687">
    <property type="entry name" value="M20_dimer"/>
    <property type="match status" value="1"/>
</dbReference>
<evidence type="ECO:0000256" key="1">
    <source>
        <dbReference type="PIRSR" id="PIRSR005962-1"/>
    </source>
</evidence>
<dbReference type="OrthoDB" id="9776731at2"/>
<feature type="binding site" evidence="1">
    <location>
        <position position="141"/>
    </location>
    <ligand>
        <name>Mn(2+)</name>
        <dbReference type="ChEBI" id="CHEBI:29035"/>
        <label>2</label>
    </ligand>
</feature>
<dbReference type="RefSeq" id="WP_087919736.1">
    <property type="nucleotide sequence ID" value="NZ_CP021780.1"/>
</dbReference>
<dbReference type="InterPro" id="IPR017439">
    <property type="entry name" value="Amidohydrolase"/>
</dbReference>
<evidence type="ECO:0000259" key="2">
    <source>
        <dbReference type="Pfam" id="PF07687"/>
    </source>
</evidence>
<organism evidence="3 4">
    <name type="scientific">Paenibacillus donghaensis</name>
    <dbReference type="NCBI Taxonomy" id="414771"/>
    <lineage>
        <taxon>Bacteria</taxon>
        <taxon>Bacillati</taxon>
        <taxon>Bacillota</taxon>
        <taxon>Bacilli</taxon>
        <taxon>Bacillales</taxon>
        <taxon>Paenibacillaceae</taxon>
        <taxon>Paenibacillus</taxon>
    </lineage>
</organism>
<evidence type="ECO:0000313" key="3">
    <source>
        <dbReference type="EMBL" id="ASA25775.1"/>
    </source>
</evidence>
<dbReference type="Gene3D" id="3.30.70.360">
    <property type="match status" value="1"/>
</dbReference>
<reference evidence="3 4" key="1">
    <citation type="submission" date="2017-06" db="EMBL/GenBank/DDBJ databases">
        <title>Complete genome sequence of Paenibacillus donghaensis KCTC 13049T isolated from East Sea sediment, South Korea.</title>
        <authorList>
            <person name="Jung B.K."/>
            <person name="Hong S.-J."/>
            <person name="Shin J.-H."/>
        </authorList>
    </citation>
    <scope>NUCLEOTIDE SEQUENCE [LARGE SCALE GENOMIC DNA]</scope>
    <source>
        <strain evidence="3 4">KCTC 13049</strain>
    </source>
</reference>
<accession>A0A2Z2KMW5</accession>
<dbReference type="PIRSF" id="PIRSF005962">
    <property type="entry name" value="Pept_M20D_amidohydro"/>
    <property type="match status" value="1"/>
</dbReference>
<dbReference type="Gene3D" id="3.40.630.10">
    <property type="entry name" value="Zn peptidases"/>
    <property type="match status" value="1"/>
</dbReference>
<dbReference type="NCBIfam" id="TIGR01891">
    <property type="entry name" value="amidohydrolases"/>
    <property type="match status" value="1"/>
</dbReference>
<dbReference type="EMBL" id="CP021780">
    <property type="protein sequence ID" value="ASA25775.1"/>
    <property type="molecule type" value="Genomic_DNA"/>
</dbReference>
<gene>
    <name evidence="3" type="ORF">B9T62_36635</name>
</gene>
<keyword evidence="1" id="KW-0479">Metal-binding</keyword>
<dbReference type="Proteomes" id="UP000249890">
    <property type="component" value="Chromosome"/>
</dbReference>
<dbReference type="GO" id="GO:0016787">
    <property type="term" value="F:hydrolase activity"/>
    <property type="evidence" value="ECO:0007669"/>
    <property type="project" value="InterPro"/>
</dbReference>
<feature type="binding site" evidence="1">
    <location>
        <position position="105"/>
    </location>
    <ligand>
        <name>Mn(2+)</name>
        <dbReference type="ChEBI" id="CHEBI:29035"/>
        <label>2</label>
    </ligand>
</feature>
<feature type="binding site" evidence="1">
    <location>
        <position position="165"/>
    </location>
    <ligand>
        <name>Mn(2+)</name>
        <dbReference type="ChEBI" id="CHEBI:29035"/>
        <label>2</label>
    </ligand>
</feature>
<feature type="binding site" evidence="1">
    <location>
        <position position="372"/>
    </location>
    <ligand>
        <name>Mn(2+)</name>
        <dbReference type="ChEBI" id="CHEBI:29035"/>
        <label>2</label>
    </ligand>
</feature>